<sequence>MFHTLHCLNQLRQALMPEHYEAHGHKARADNAALHQNHCIEQMRQYIMCSGDMTPIPTKYYSGLGRNYVDSDVPHTCRNFAALHDWVVARYDGAEAIQPIFEA</sequence>
<comment type="similarity">
    <text evidence="9">Belongs to the ustYa family.</text>
</comment>
<evidence type="ECO:0000256" key="2">
    <source>
        <dbReference type="ARBA" id="ARBA00004685"/>
    </source>
</evidence>
<keyword evidence="6" id="KW-0843">Virulence</keyword>
<evidence type="ECO:0000256" key="1">
    <source>
        <dbReference type="ARBA" id="ARBA00004167"/>
    </source>
</evidence>
<proteinExistence type="inferred from homology"/>
<organism evidence="10 11">
    <name type="scientific">Cryphonectria parasitica (strain ATCC 38755 / EP155)</name>
    <dbReference type="NCBI Taxonomy" id="660469"/>
    <lineage>
        <taxon>Eukaryota</taxon>
        <taxon>Fungi</taxon>
        <taxon>Dikarya</taxon>
        <taxon>Ascomycota</taxon>
        <taxon>Pezizomycotina</taxon>
        <taxon>Sordariomycetes</taxon>
        <taxon>Sordariomycetidae</taxon>
        <taxon>Diaporthales</taxon>
        <taxon>Cryphonectriaceae</taxon>
        <taxon>Cryphonectria-Endothia species complex</taxon>
        <taxon>Cryphonectria</taxon>
    </lineage>
</organism>
<comment type="subcellular location">
    <subcellularLocation>
        <location evidence="1">Membrane</location>
        <topology evidence="1">Single-pass membrane protein</topology>
    </subcellularLocation>
</comment>
<reference evidence="10" key="1">
    <citation type="journal article" date="2020" name="Phytopathology">
        <title>Genome sequence of the chestnut blight fungus Cryphonectria parasitica EP155: A fundamental resource for an archetypical invasive plant pathogen.</title>
        <authorList>
            <person name="Crouch J.A."/>
            <person name="Dawe A."/>
            <person name="Aerts A."/>
            <person name="Barry K."/>
            <person name="Churchill A.C.L."/>
            <person name="Grimwood J."/>
            <person name="Hillman B."/>
            <person name="Milgroom M.G."/>
            <person name="Pangilinan J."/>
            <person name="Smith M."/>
            <person name="Salamov A."/>
            <person name="Schmutz J."/>
            <person name="Yadav J."/>
            <person name="Grigoriev I.V."/>
            <person name="Nuss D."/>
        </authorList>
    </citation>
    <scope>NUCLEOTIDE SEQUENCE</scope>
    <source>
        <strain evidence="10">EP155</strain>
    </source>
</reference>
<keyword evidence="5" id="KW-0560">Oxidoreductase</keyword>
<dbReference type="RefSeq" id="XP_040773706.1">
    <property type="nucleotide sequence ID" value="XM_040917598.1"/>
</dbReference>
<evidence type="ECO:0000256" key="7">
    <source>
        <dbReference type="ARBA" id="ARBA00023136"/>
    </source>
</evidence>
<dbReference type="GO" id="GO:0016020">
    <property type="term" value="C:membrane"/>
    <property type="evidence" value="ECO:0007669"/>
    <property type="project" value="UniProtKB-SubCell"/>
</dbReference>
<evidence type="ECO:0000256" key="5">
    <source>
        <dbReference type="ARBA" id="ARBA00023002"/>
    </source>
</evidence>
<evidence type="ECO:0000256" key="4">
    <source>
        <dbReference type="ARBA" id="ARBA00022989"/>
    </source>
</evidence>
<accession>A0A9P4XWQ9</accession>
<dbReference type="GeneID" id="63834727"/>
<gene>
    <name evidence="10" type="ORF">M406DRAFT_263533</name>
</gene>
<dbReference type="EMBL" id="MU032350">
    <property type="protein sequence ID" value="KAF3762727.1"/>
    <property type="molecule type" value="Genomic_DNA"/>
</dbReference>
<keyword evidence="4" id="KW-1133">Transmembrane helix</keyword>
<evidence type="ECO:0000313" key="10">
    <source>
        <dbReference type="EMBL" id="KAF3762727.1"/>
    </source>
</evidence>
<comment type="caution">
    <text evidence="10">The sequence shown here is derived from an EMBL/GenBank/DDBJ whole genome shotgun (WGS) entry which is preliminary data.</text>
</comment>
<dbReference type="GO" id="GO:0016491">
    <property type="term" value="F:oxidoreductase activity"/>
    <property type="evidence" value="ECO:0007669"/>
    <property type="project" value="UniProtKB-KW"/>
</dbReference>
<keyword evidence="7" id="KW-0472">Membrane</keyword>
<evidence type="ECO:0000256" key="9">
    <source>
        <dbReference type="ARBA" id="ARBA00035112"/>
    </source>
</evidence>
<evidence type="ECO:0000256" key="3">
    <source>
        <dbReference type="ARBA" id="ARBA00022692"/>
    </source>
</evidence>
<comment type="pathway">
    <text evidence="2">Mycotoxin biosynthesis.</text>
</comment>
<evidence type="ECO:0000313" key="11">
    <source>
        <dbReference type="Proteomes" id="UP000803844"/>
    </source>
</evidence>
<evidence type="ECO:0000256" key="8">
    <source>
        <dbReference type="ARBA" id="ARBA00023180"/>
    </source>
</evidence>
<keyword evidence="11" id="KW-1185">Reference proteome</keyword>
<keyword evidence="8" id="KW-0325">Glycoprotein</keyword>
<dbReference type="PANTHER" id="PTHR33365:SF4">
    <property type="entry name" value="CYCLOCHLOROTINE BIOSYNTHESIS PROTEIN O"/>
    <property type="match status" value="1"/>
</dbReference>
<protein>
    <submittedName>
        <fullName evidence="10">Uncharacterized protein</fullName>
    </submittedName>
</protein>
<name>A0A9P4XWQ9_CRYP1</name>
<dbReference type="Proteomes" id="UP000803844">
    <property type="component" value="Unassembled WGS sequence"/>
</dbReference>
<dbReference type="GO" id="GO:0043386">
    <property type="term" value="P:mycotoxin biosynthetic process"/>
    <property type="evidence" value="ECO:0007669"/>
    <property type="project" value="InterPro"/>
</dbReference>
<evidence type="ECO:0000256" key="6">
    <source>
        <dbReference type="ARBA" id="ARBA00023026"/>
    </source>
</evidence>
<dbReference type="OrthoDB" id="3687641at2759"/>
<dbReference type="AlphaFoldDB" id="A0A9P4XWQ9"/>
<keyword evidence="3" id="KW-0812">Transmembrane</keyword>
<dbReference type="PANTHER" id="PTHR33365">
    <property type="entry name" value="YALI0B05434P"/>
    <property type="match status" value="1"/>
</dbReference>
<dbReference type="InterPro" id="IPR021765">
    <property type="entry name" value="UstYa-like"/>
</dbReference>
<dbReference type="Pfam" id="PF11807">
    <property type="entry name" value="UstYa"/>
    <property type="match status" value="1"/>
</dbReference>